<gene>
    <name evidence="1" type="ORF">IBL25_12815</name>
</gene>
<comment type="caution">
    <text evidence="1">The sequence shown here is derived from an EMBL/GenBank/DDBJ whole genome shotgun (WGS) entry which is preliminary data.</text>
</comment>
<protein>
    <submittedName>
        <fullName evidence="1">Uncharacterized protein</fullName>
    </submittedName>
</protein>
<accession>A0ABR7R817</accession>
<proteinExistence type="predicted"/>
<organism evidence="1 2">
    <name type="scientific">Pseudoroseomonas ludipueritiae</name>
    <dbReference type="NCBI Taxonomy" id="198093"/>
    <lineage>
        <taxon>Bacteria</taxon>
        <taxon>Pseudomonadati</taxon>
        <taxon>Pseudomonadota</taxon>
        <taxon>Alphaproteobacteria</taxon>
        <taxon>Acetobacterales</taxon>
        <taxon>Acetobacteraceae</taxon>
        <taxon>Pseudoroseomonas</taxon>
    </lineage>
</organism>
<reference evidence="1 2" key="1">
    <citation type="journal article" date="2009" name="Int. J. Syst. Evol. Microbiol.">
        <title>Transfer of Teichococcus ludipueritiae and Muricoccus roseus to the genus Roseomonas, as Roseomonas ludipueritiae comb. nov. and Roseomonas rosea comb. nov., respectively, and emended description of the genus Roseomonas.</title>
        <authorList>
            <person name="Sanchez-Porro C."/>
            <person name="Gallego V."/>
            <person name="Busse H.J."/>
            <person name="Kampfer P."/>
            <person name="Ventosa A."/>
        </authorList>
    </citation>
    <scope>NUCLEOTIDE SEQUENCE [LARGE SCALE GENOMIC DNA]</scope>
    <source>
        <strain evidence="1 2">DSM 14915</strain>
    </source>
</reference>
<evidence type="ECO:0000313" key="1">
    <source>
        <dbReference type="EMBL" id="MBC9177823.1"/>
    </source>
</evidence>
<sequence>MVDLPPAPPSALLLLAAAELEQRADYGAFRDRLQAERATWDGIRAVAGWLRQQAAALQAKEG</sequence>
<keyword evidence="2" id="KW-1185">Reference proteome</keyword>
<evidence type="ECO:0000313" key="2">
    <source>
        <dbReference type="Proteomes" id="UP000603940"/>
    </source>
</evidence>
<dbReference type="RefSeq" id="WP_187778942.1">
    <property type="nucleotide sequence ID" value="NZ_JACTUZ010000051.1"/>
</dbReference>
<dbReference type="Proteomes" id="UP000603940">
    <property type="component" value="Unassembled WGS sequence"/>
</dbReference>
<dbReference type="EMBL" id="JACTUZ010000051">
    <property type="protein sequence ID" value="MBC9177823.1"/>
    <property type="molecule type" value="Genomic_DNA"/>
</dbReference>
<name>A0ABR7R817_9PROT</name>